<dbReference type="Proteomes" id="UP000028760">
    <property type="component" value="Unassembled WGS sequence"/>
</dbReference>
<proteinExistence type="predicted"/>
<dbReference type="InterPro" id="IPR003599">
    <property type="entry name" value="Ig_sub"/>
</dbReference>
<dbReference type="EMBL" id="AYCK01002897">
    <property type="status" value="NOT_ANNOTATED_CDS"/>
    <property type="molecule type" value="Genomic_DNA"/>
</dbReference>
<reference evidence="2" key="2">
    <citation type="submission" date="2025-08" db="UniProtKB">
        <authorList>
            <consortium name="Ensembl"/>
        </authorList>
    </citation>
    <scope>IDENTIFICATION</scope>
</reference>
<dbReference type="AlphaFoldDB" id="A0A096M9J6"/>
<accession>A0A096M9J6</accession>
<dbReference type="SMART" id="SM00408">
    <property type="entry name" value="IGc2"/>
    <property type="match status" value="2"/>
</dbReference>
<dbReference type="Pfam" id="PF13895">
    <property type="entry name" value="Ig_2"/>
    <property type="match status" value="1"/>
</dbReference>
<dbReference type="GeneTree" id="ENSGT01150000286924"/>
<reference evidence="3" key="1">
    <citation type="submission" date="2013-10" db="EMBL/GenBank/DDBJ databases">
        <authorList>
            <person name="Schartl M."/>
            <person name="Warren W."/>
        </authorList>
    </citation>
    <scope>NUCLEOTIDE SEQUENCE [LARGE SCALE GENOMIC DNA]</scope>
    <source>
        <strain evidence="3">female</strain>
    </source>
</reference>
<dbReference type="Ensembl" id="ENSPFOT00000031889.1">
    <property type="protein sequence ID" value="ENSPFOP00000028087.1"/>
    <property type="gene ID" value="ENSPFOG00000022522.1"/>
</dbReference>
<evidence type="ECO:0000259" key="1">
    <source>
        <dbReference type="PROSITE" id="PS50835"/>
    </source>
</evidence>
<sequence length="414" mass="45893">FFCFTGAFSHCLDLHNAHMQTLKQIDTLIGSCVDVPCIFDHMDGFDSRKPIYAIWTKNRPEFGVGSSYVIFNSSGSVNTYQIEMTGDLRTRNCSIRIPDLTTDHGDQYYFRFENGPLKASFCKDIFRLTVTDDTPTINVPSDLKEHQSVTVTCSVSTPCPHSPPQLTWNLQQDSLRQTEKNTDGTFTTKIQETITLSDTHDGNNISCSARYPVTDKSDIAETEVTLSVSYAPKDTSASIRPSGLVPEDSWVDLSCYSRAKPPPKITWFKNSNQGPIKVSEKEVYGFSATPTEEGDYYCEATNELGSEKSTSICIDISDAPRNTSASISPSGLVSEGSWVELNCSSKANPPPRFTWFKKGPERLTKAATGIFHKVKFTQGDQYFCVASNKLGKQKSSPINLRTKISPVFVSPFSC</sequence>
<dbReference type="eggNOG" id="KOG4475">
    <property type="taxonomic scope" value="Eukaryota"/>
</dbReference>
<reference evidence="2" key="3">
    <citation type="submission" date="2025-09" db="UniProtKB">
        <authorList>
            <consortium name="Ensembl"/>
        </authorList>
    </citation>
    <scope>IDENTIFICATION</scope>
</reference>
<feature type="domain" description="Ig-like" evidence="1">
    <location>
        <begin position="135"/>
        <end position="227"/>
    </location>
</feature>
<dbReference type="STRING" id="48698.ENSPFOP00000028087"/>
<dbReference type="PANTHER" id="PTHR46484:SF8">
    <property type="entry name" value="B-CELL RECEPTOR CD22-LIKE-RELATED"/>
    <property type="match status" value="1"/>
</dbReference>
<dbReference type="CDD" id="cd00096">
    <property type="entry name" value="Ig"/>
    <property type="match status" value="1"/>
</dbReference>
<organism evidence="2 3">
    <name type="scientific">Poecilia formosa</name>
    <name type="common">Amazon molly</name>
    <name type="synonym">Limia formosa</name>
    <dbReference type="NCBI Taxonomy" id="48698"/>
    <lineage>
        <taxon>Eukaryota</taxon>
        <taxon>Metazoa</taxon>
        <taxon>Chordata</taxon>
        <taxon>Craniata</taxon>
        <taxon>Vertebrata</taxon>
        <taxon>Euteleostomi</taxon>
        <taxon>Actinopterygii</taxon>
        <taxon>Neopterygii</taxon>
        <taxon>Teleostei</taxon>
        <taxon>Neoteleostei</taxon>
        <taxon>Acanthomorphata</taxon>
        <taxon>Ovalentaria</taxon>
        <taxon>Atherinomorphae</taxon>
        <taxon>Cyprinodontiformes</taxon>
        <taxon>Poeciliidae</taxon>
        <taxon>Poeciliinae</taxon>
        <taxon>Poecilia</taxon>
    </lineage>
</organism>
<protein>
    <recommendedName>
        <fullName evidence="1">Ig-like domain-containing protein</fullName>
    </recommendedName>
</protein>
<dbReference type="SUPFAM" id="SSF48726">
    <property type="entry name" value="Immunoglobulin"/>
    <property type="match status" value="4"/>
</dbReference>
<keyword evidence="3" id="KW-1185">Reference proteome</keyword>
<dbReference type="InterPro" id="IPR003598">
    <property type="entry name" value="Ig_sub2"/>
</dbReference>
<dbReference type="Pfam" id="PF13927">
    <property type="entry name" value="Ig_3"/>
    <property type="match status" value="1"/>
</dbReference>
<dbReference type="InterPro" id="IPR013783">
    <property type="entry name" value="Ig-like_fold"/>
</dbReference>
<dbReference type="PANTHER" id="PTHR46484">
    <property type="entry name" value="SI:CH211-171H4.5-RELATED"/>
    <property type="match status" value="1"/>
</dbReference>
<evidence type="ECO:0000313" key="2">
    <source>
        <dbReference type="Ensembl" id="ENSPFOP00000028087.1"/>
    </source>
</evidence>
<dbReference type="PROSITE" id="PS50835">
    <property type="entry name" value="IG_LIKE"/>
    <property type="match status" value="3"/>
</dbReference>
<dbReference type="InterPro" id="IPR007110">
    <property type="entry name" value="Ig-like_dom"/>
</dbReference>
<feature type="domain" description="Ig-like" evidence="1">
    <location>
        <begin position="232"/>
        <end position="311"/>
    </location>
</feature>
<name>A0A096M9J6_POEFO</name>
<dbReference type="Gene3D" id="2.60.40.10">
    <property type="entry name" value="Immunoglobulins"/>
    <property type="match status" value="4"/>
</dbReference>
<feature type="domain" description="Ig-like" evidence="1">
    <location>
        <begin position="320"/>
        <end position="405"/>
    </location>
</feature>
<dbReference type="EMBL" id="AYCK01002896">
    <property type="status" value="NOT_ANNOTATED_CDS"/>
    <property type="molecule type" value="Genomic_DNA"/>
</dbReference>
<dbReference type="SMART" id="SM00409">
    <property type="entry name" value="IG"/>
    <property type="match status" value="4"/>
</dbReference>
<dbReference type="InterPro" id="IPR036179">
    <property type="entry name" value="Ig-like_dom_sf"/>
</dbReference>
<dbReference type="OMA" id="CEARNPR"/>
<evidence type="ECO:0000313" key="3">
    <source>
        <dbReference type="Proteomes" id="UP000028760"/>
    </source>
</evidence>